<dbReference type="PANTHER" id="PTHR43827:SF3">
    <property type="entry name" value="NADP-DEPENDENT OXIDOREDUCTASE DOMAIN-CONTAINING PROTEIN"/>
    <property type="match status" value="1"/>
</dbReference>
<keyword evidence="9" id="KW-1185">Reference proteome</keyword>
<dbReference type="AlphaFoldDB" id="A0A836CCV3"/>
<dbReference type="PROSITE" id="PS00063">
    <property type="entry name" value="ALDOKETO_REDUCTASE_3"/>
    <property type="match status" value="1"/>
</dbReference>
<dbReference type="InterPro" id="IPR023210">
    <property type="entry name" value="NADP_OxRdtase_dom"/>
</dbReference>
<feature type="binding site" evidence="5">
    <location>
        <position position="111"/>
    </location>
    <ligand>
        <name>substrate</name>
    </ligand>
</feature>
<evidence type="ECO:0000259" key="7">
    <source>
        <dbReference type="Pfam" id="PF00248"/>
    </source>
</evidence>
<dbReference type="InterPro" id="IPR036812">
    <property type="entry name" value="NAD(P)_OxRdtase_dom_sf"/>
</dbReference>
<evidence type="ECO:0000313" key="8">
    <source>
        <dbReference type="EMBL" id="KAG5180428.1"/>
    </source>
</evidence>
<evidence type="ECO:0000256" key="2">
    <source>
        <dbReference type="ARBA" id="ARBA00022857"/>
    </source>
</evidence>
<dbReference type="OrthoDB" id="416253at2759"/>
<reference evidence="8" key="1">
    <citation type="submission" date="2021-02" db="EMBL/GenBank/DDBJ databases">
        <title>First Annotated Genome of the Yellow-green Alga Tribonema minus.</title>
        <authorList>
            <person name="Mahan K.M."/>
        </authorList>
    </citation>
    <scope>NUCLEOTIDE SEQUENCE</scope>
    <source>
        <strain evidence="8">UTEX B ZZ1240</strain>
    </source>
</reference>
<comment type="similarity">
    <text evidence="1">Belongs to the aldo/keto reductase family.</text>
</comment>
<evidence type="ECO:0000256" key="3">
    <source>
        <dbReference type="ARBA" id="ARBA00023002"/>
    </source>
</evidence>
<organism evidence="8 9">
    <name type="scientific">Tribonema minus</name>
    <dbReference type="NCBI Taxonomy" id="303371"/>
    <lineage>
        <taxon>Eukaryota</taxon>
        <taxon>Sar</taxon>
        <taxon>Stramenopiles</taxon>
        <taxon>Ochrophyta</taxon>
        <taxon>PX clade</taxon>
        <taxon>Xanthophyceae</taxon>
        <taxon>Tribonematales</taxon>
        <taxon>Tribonemataceae</taxon>
        <taxon>Tribonema</taxon>
    </lineage>
</organism>
<evidence type="ECO:0000256" key="6">
    <source>
        <dbReference type="PIRSR" id="PIRSR000097-3"/>
    </source>
</evidence>
<protein>
    <submittedName>
        <fullName evidence="8">Aldo/Keto reductase</fullName>
    </submittedName>
</protein>
<dbReference type="InterPro" id="IPR018170">
    <property type="entry name" value="Aldo/ket_reductase_CS"/>
</dbReference>
<evidence type="ECO:0000256" key="1">
    <source>
        <dbReference type="ARBA" id="ARBA00007905"/>
    </source>
</evidence>
<dbReference type="Pfam" id="PF00248">
    <property type="entry name" value="Aldo_ket_red"/>
    <property type="match status" value="1"/>
</dbReference>
<evidence type="ECO:0000313" key="9">
    <source>
        <dbReference type="Proteomes" id="UP000664859"/>
    </source>
</evidence>
<comment type="caution">
    <text evidence="8">The sequence shown here is derived from an EMBL/GenBank/DDBJ whole genome shotgun (WGS) entry which is preliminary data.</text>
</comment>
<sequence length="317" mass="34585">MTLSITSTVTLNNGLQMPVFGLGTWRSEPGKVKEAVEYALKHGYRHIDAAHCYENQEEVGAGIKASGVPRGDVFVTTKLWNTHLRPDAARELFAQILSDLGLDYVDQLLIHWPCPFAKSAQLHPKGEDGALQLDAGADLGETWRAMEGFVADGRCRSIGVSNCSEEQVKMFAEAGKIKPATNQVEIQPYFNNAALAASCKSQGVHVVAYSPLGNYDPTKDLPSALKDPVITDLAKKYSKSPAQVIIRWHLQNGETVIPKSVTPSRIVENSQVFDFELTADEVAAIDALGARNFRTCNPRYAPGGALVWPNDTTVFDD</sequence>
<dbReference type="PIRSF" id="PIRSF000097">
    <property type="entry name" value="AKR"/>
    <property type="match status" value="1"/>
</dbReference>
<dbReference type="FunFam" id="3.20.20.100:FF:000006">
    <property type="entry name" value="Aldo-keto reductase family 1 member A1"/>
    <property type="match status" value="1"/>
</dbReference>
<dbReference type="SUPFAM" id="SSF51430">
    <property type="entry name" value="NAD(P)-linked oxidoreductase"/>
    <property type="match status" value="1"/>
</dbReference>
<name>A0A836CCV3_9STRA</name>
<dbReference type="Gene3D" id="3.20.20.100">
    <property type="entry name" value="NADP-dependent oxidoreductase domain"/>
    <property type="match status" value="1"/>
</dbReference>
<feature type="domain" description="NADP-dependent oxidoreductase" evidence="7">
    <location>
        <begin position="21"/>
        <end position="288"/>
    </location>
</feature>
<evidence type="ECO:0000256" key="4">
    <source>
        <dbReference type="PIRSR" id="PIRSR000097-1"/>
    </source>
</evidence>
<accession>A0A836CCV3</accession>
<keyword evidence="3" id="KW-0560">Oxidoreductase</keyword>
<dbReference type="Proteomes" id="UP000664859">
    <property type="component" value="Unassembled WGS sequence"/>
</dbReference>
<dbReference type="PRINTS" id="PR00069">
    <property type="entry name" value="ALDKETRDTASE"/>
</dbReference>
<keyword evidence="2" id="KW-0521">NADP</keyword>
<dbReference type="PANTHER" id="PTHR43827">
    <property type="entry name" value="2,5-DIKETO-D-GLUCONIC ACID REDUCTASE"/>
    <property type="match status" value="1"/>
</dbReference>
<dbReference type="PROSITE" id="PS00798">
    <property type="entry name" value="ALDOKETO_REDUCTASE_1"/>
    <property type="match status" value="1"/>
</dbReference>
<dbReference type="CDD" id="cd19071">
    <property type="entry name" value="AKR_AKR1-5-like"/>
    <property type="match status" value="1"/>
</dbReference>
<gene>
    <name evidence="8" type="ORF">JKP88DRAFT_200377</name>
</gene>
<feature type="active site" description="Proton donor" evidence="4">
    <location>
        <position position="53"/>
    </location>
</feature>
<evidence type="ECO:0000256" key="5">
    <source>
        <dbReference type="PIRSR" id="PIRSR000097-2"/>
    </source>
</evidence>
<proteinExistence type="inferred from homology"/>
<dbReference type="GO" id="GO:0016616">
    <property type="term" value="F:oxidoreductase activity, acting on the CH-OH group of donors, NAD or NADP as acceptor"/>
    <property type="evidence" value="ECO:0007669"/>
    <property type="project" value="UniProtKB-ARBA"/>
</dbReference>
<feature type="site" description="Lowers pKa of active site Tyr" evidence="6">
    <location>
        <position position="78"/>
    </location>
</feature>
<dbReference type="InterPro" id="IPR020471">
    <property type="entry name" value="AKR"/>
</dbReference>
<dbReference type="EMBL" id="JAFCMP010000390">
    <property type="protein sequence ID" value="KAG5180428.1"/>
    <property type="molecule type" value="Genomic_DNA"/>
</dbReference>